<evidence type="ECO:0000313" key="8">
    <source>
        <dbReference type="Proteomes" id="UP000654993"/>
    </source>
</evidence>
<evidence type="ECO:0000256" key="3">
    <source>
        <dbReference type="ARBA" id="ARBA00022741"/>
    </source>
</evidence>
<evidence type="ECO:0000256" key="2">
    <source>
        <dbReference type="ARBA" id="ARBA00022679"/>
    </source>
</evidence>
<gene>
    <name evidence="7" type="ORF">PRECH8_00240</name>
</gene>
<keyword evidence="4" id="KW-0418">Kinase</keyword>
<name>A0A916VEF8_9BACL</name>
<dbReference type="InterPro" id="IPR002173">
    <property type="entry name" value="Carboh/pur_kinase_PfkB_CS"/>
</dbReference>
<dbReference type="InterPro" id="IPR050306">
    <property type="entry name" value="PfkB_Carbo_kinase"/>
</dbReference>
<keyword evidence="5" id="KW-0067">ATP-binding</keyword>
<comment type="caution">
    <text evidence="7">The sequence shown here is derived from an EMBL/GenBank/DDBJ whole genome shotgun (WGS) entry which is preliminary data.</text>
</comment>
<dbReference type="AlphaFoldDB" id="A0A916VEF8"/>
<dbReference type="CDD" id="cd01166">
    <property type="entry name" value="KdgK"/>
    <property type="match status" value="1"/>
</dbReference>
<keyword evidence="2" id="KW-0808">Transferase</keyword>
<organism evidence="7 8">
    <name type="scientific">Insulibacter thermoxylanivorax</name>
    <dbReference type="NCBI Taxonomy" id="2749268"/>
    <lineage>
        <taxon>Bacteria</taxon>
        <taxon>Bacillati</taxon>
        <taxon>Bacillota</taxon>
        <taxon>Bacilli</taxon>
        <taxon>Bacillales</taxon>
        <taxon>Paenibacillaceae</taxon>
        <taxon>Insulibacter</taxon>
    </lineage>
</organism>
<dbReference type="InterPro" id="IPR011611">
    <property type="entry name" value="PfkB_dom"/>
</dbReference>
<keyword evidence="3" id="KW-0547">Nucleotide-binding</keyword>
<dbReference type="RefSeq" id="WP_242457344.1">
    <property type="nucleotide sequence ID" value="NZ_BMAQ01000001.1"/>
</dbReference>
<reference evidence="7" key="1">
    <citation type="submission" date="2020-08" db="EMBL/GenBank/DDBJ databases">
        <authorList>
            <person name="Uke A."/>
            <person name="Chhe C."/>
            <person name="Baramee S."/>
            <person name="Kosugi A."/>
        </authorList>
    </citation>
    <scope>NUCLEOTIDE SEQUENCE</scope>
    <source>
        <strain evidence="7">DA-C8</strain>
    </source>
</reference>
<dbReference type="Pfam" id="PF00294">
    <property type="entry name" value="PfkB"/>
    <property type="match status" value="1"/>
</dbReference>
<reference evidence="7" key="2">
    <citation type="journal article" date="2021" name="Data Brief">
        <title>Draft genome sequence data of the facultative, thermophilic, xylanolytic bacterium Paenibacillus sp. strain DA-C8.</title>
        <authorList>
            <person name="Chhe C."/>
            <person name="Uke A."/>
            <person name="Baramee S."/>
            <person name="Ungkulpasvich U."/>
            <person name="Tachaapaikoon C."/>
            <person name="Pason P."/>
            <person name="Waeonukul R."/>
            <person name="Ratanakhanokchai K."/>
            <person name="Kosugi A."/>
        </authorList>
    </citation>
    <scope>NUCLEOTIDE SEQUENCE</scope>
    <source>
        <strain evidence="7">DA-C8</strain>
    </source>
</reference>
<dbReference type="EMBL" id="BMAQ01000001">
    <property type="protein sequence ID" value="GFR36728.1"/>
    <property type="molecule type" value="Genomic_DNA"/>
</dbReference>
<protein>
    <submittedName>
        <fullName evidence="7">2-dehydro-3-deoxygluconokinase</fullName>
    </submittedName>
</protein>
<dbReference type="GO" id="GO:0005524">
    <property type="term" value="F:ATP binding"/>
    <property type="evidence" value="ECO:0007669"/>
    <property type="project" value="UniProtKB-KW"/>
</dbReference>
<dbReference type="Gene3D" id="3.40.1190.20">
    <property type="match status" value="1"/>
</dbReference>
<evidence type="ECO:0000259" key="6">
    <source>
        <dbReference type="Pfam" id="PF00294"/>
    </source>
</evidence>
<dbReference type="PROSITE" id="PS00584">
    <property type="entry name" value="PFKB_KINASES_2"/>
    <property type="match status" value="1"/>
</dbReference>
<dbReference type="PANTHER" id="PTHR43085">
    <property type="entry name" value="HEXOKINASE FAMILY MEMBER"/>
    <property type="match status" value="1"/>
</dbReference>
<dbReference type="InterPro" id="IPR029056">
    <property type="entry name" value="Ribokinase-like"/>
</dbReference>
<proteinExistence type="inferred from homology"/>
<keyword evidence="8" id="KW-1185">Reference proteome</keyword>
<accession>A0A916VEF8</accession>
<evidence type="ECO:0000256" key="5">
    <source>
        <dbReference type="ARBA" id="ARBA00022840"/>
    </source>
</evidence>
<evidence type="ECO:0000256" key="1">
    <source>
        <dbReference type="ARBA" id="ARBA00010688"/>
    </source>
</evidence>
<feature type="domain" description="Carbohydrate kinase PfkB" evidence="6">
    <location>
        <begin position="7"/>
        <end position="300"/>
    </location>
</feature>
<sequence length="317" mass="35208">MAKTFDVITFGESMALFTPLREQSLEFADLVNRSFGGAESNVAIGLARLGVRVSWFGHLGDEPQGRYILKRIRGENVDVSQARLIPSANTGLMMRHKAAGREEVFYYRRNSAASMMKPEDLDESFIAQASILHITGITPALSDSCRRTVQRAVEMAKQHGVKVSFDPNLRLKLWAIEEAREVLLPLAQQADYYLPGMDELKLLYGEQDEERVLEKVKELSALSVVKGVNNTNVIIHQGRMTAVPYEKIDNVVDTIGAGDAFAAGLLAGIVKGYSPEEAVRMGNLSASFVIQGHGDWELVPTWEQLELAMRQETIVER</sequence>
<evidence type="ECO:0000313" key="7">
    <source>
        <dbReference type="EMBL" id="GFR36728.1"/>
    </source>
</evidence>
<dbReference type="Proteomes" id="UP000654993">
    <property type="component" value="Unassembled WGS sequence"/>
</dbReference>
<dbReference type="SUPFAM" id="SSF53613">
    <property type="entry name" value="Ribokinase-like"/>
    <property type="match status" value="1"/>
</dbReference>
<comment type="similarity">
    <text evidence="1">Belongs to the carbohydrate kinase PfkB family.</text>
</comment>
<evidence type="ECO:0000256" key="4">
    <source>
        <dbReference type="ARBA" id="ARBA00022777"/>
    </source>
</evidence>
<dbReference type="GO" id="GO:0016301">
    <property type="term" value="F:kinase activity"/>
    <property type="evidence" value="ECO:0007669"/>
    <property type="project" value="UniProtKB-KW"/>
</dbReference>
<dbReference type="PANTHER" id="PTHR43085:SF1">
    <property type="entry name" value="PSEUDOURIDINE KINASE-RELATED"/>
    <property type="match status" value="1"/>
</dbReference>